<dbReference type="InterPro" id="IPR010982">
    <property type="entry name" value="Lambda_DNA-bd_dom_sf"/>
</dbReference>
<dbReference type="KEGG" id="gbc:GbCGDNIH3_0972"/>
<keyword evidence="2" id="KW-0238">DNA-binding</keyword>
<organism evidence="2 3">
    <name type="scientific">Granulibacter bethesdensis</name>
    <dbReference type="NCBI Taxonomy" id="364410"/>
    <lineage>
        <taxon>Bacteria</taxon>
        <taxon>Pseudomonadati</taxon>
        <taxon>Pseudomonadota</taxon>
        <taxon>Alphaproteobacteria</taxon>
        <taxon>Acetobacterales</taxon>
        <taxon>Acetobacteraceae</taxon>
        <taxon>Granulibacter</taxon>
    </lineage>
</organism>
<name>A0AAN0RDD0_9PROT</name>
<evidence type="ECO:0000313" key="2">
    <source>
        <dbReference type="EMBL" id="AHJ62804.1"/>
    </source>
</evidence>
<evidence type="ECO:0000313" key="3">
    <source>
        <dbReference type="Proteomes" id="UP000019438"/>
    </source>
</evidence>
<evidence type="ECO:0000259" key="1">
    <source>
        <dbReference type="PROSITE" id="PS50943"/>
    </source>
</evidence>
<dbReference type="SUPFAM" id="SSF47413">
    <property type="entry name" value="lambda repressor-like DNA-binding domains"/>
    <property type="match status" value="1"/>
</dbReference>
<dbReference type="PROSITE" id="PS50943">
    <property type="entry name" value="HTH_CROC1"/>
    <property type="match status" value="1"/>
</dbReference>
<accession>A0AAN0RDD0</accession>
<dbReference type="InterPro" id="IPR001387">
    <property type="entry name" value="Cro/C1-type_HTH"/>
</dbReference>
<dbReference type="GeneID" id="69745232"/>
<dbReference type="EMBL" id="CP003181">
    <property type="protein sequence ID" value="AHJ62804.1"/>
    <property type="molecule type" value="Genomic_DNA"/>
</dbReference>
<feature type="domain" description="HTH cro/C1-type" evidence="1">
    <location>
        <begin position="57"/>
        <end position="110"/>
    </location>
</feature>
<reference evidence="3" key="1">
    <citation type="submission" date="2012-06" db="EMBL/GenBank/DDBJ databases">
        <title>Genome analysis of multiple Granulibacter bethesdensis isolates demonstrates substantial genome diversity.</title>
        <authorList>
            <person name="Greenberg D.E."/>
            <person name="Porcella S.F."/>
            <person name="Zarember K."/>
            <person name="Zelazny A.M."/>
            <person name="Bruno D."/>
            <person name="Martens C."/>
            <person name="Barbian K.D."/>
            <person name="Jaske E."/>
            <person name="Holland S.M."/>
        </authorList>
    </citation>
    <scope>NUCLEOTIDE SEQUENCE [LARGE SCALE GENOMIC DNA]</scope>
    <source>
        <strain evidence="3">CGDNIH3</strain>
    </source>
</reference>
<dbReference type="Pfam" id="PF13560">
    <property type="entry name" value="HTH_31"/>
    <property type="match status" value="1"/>
</dbReference>
<dbReference type="CDD" id="cd00093">
    <property type="entry name" value="HTH_XRE"/>
    <property type="match status" value="1"/>
</dbReference>
<dbReference type="Gene3D" id="1.10.260.40">
    <property type="entry name" value="lambda repressor-like DNA-binding domains"/>
    <property type="match status" value="1"/>
</dbReference>
<dbReference type="RefSeq" id="WP_231130829.1">
    <property type="nucleotide sequence ID" value="NZ_CP003181.2"/>
</dbReference>
<dbReference type="GO" id="GO:0003677">
    <property type="term" value="F:DNA binding"/>
    <property type="evidence" value="ECO:0007669"/>
    <property type="project" value="UniProtKB-KW"/>
</dbReference>
<dbReference type="SMART" id="SM00530">
    <property type="entry name" value="HTH_XRE"/>
    <property type="match status" value="1"/>
</dbReference>
<protein>
    <submittedName>
        <fullName evidence="2">HTH DNA-binding protein</fullName>
    </submittedName>
</protein>
<gene>
    <name evidence="2" type="ORF">GbCGDNIH3_0972</name>
</gene>
<proteinExistence type="predicted"/>
<sequence length="331" mass="36991">MVFKSHFFISYFSIVLKLDILLKSFCSPYELFIALFFQSVAGHPTLIMRFSEIGQRLRAYRLESGLRAEEIAARLGVSRAALYRYEKGEVIKLDTVQRLAELLQVSPLSLLGVSIEYQSRPVGYFERARQIEENAAQLQFVGDALCHLTMLDETEAFLAESIISRHAGRSKADRLYVEQLVKTLKERRAAYAARRPNLIAMLSPSAISIMLQQGIGGPDLSEELKASALVVARREVEHMANLLETEPMGLQFGLLSPGEINSRMVIARSHSTIQLVLNPFHTDTAPDLQEGVAIISSAEEIVVSHQKMAEMCWKNSIKGHEGAKILRSMLG</sequence>
<dbReference type="Proteomes" id="UP000019438">
    <property type="component" value="Chromosome"/>
</dbReference>
<dbReference type="AlphaFoldDB" id="A0AAN0RDD0"/>